<evidence type="ECO:0000256" key="1">
    <source>
        <dbReference type="SAM" id="MobiDB-lite"/>
    </source>
</evidence>
<evidence type="ECO:0000313" key="3">
    <source>
        <dbReference type="EMBL" id="SLM13629.1"/>
    </source>
</evidence>
<dbReference type="PANTHER" id="PTHR12994">
    <property type="entry name" value="SECERNIN"/>
    <property type="match status" value="1"/>
</dbReference>
<gene>
    <name evidence="3" type="ORF">SPIROBIBN47_290145</name>
</gene>
<dbReference type="GO" id="GO:0070004">
    <property type="term" value="F:cysteine-type exopeptidase activity"/>
    <property type="evidence" value="ECO:0007669"/>
    <property type="project" value="InterPro"/>
</dbReference>
<proteinExistence type="predicted"/>
<dbReference type="InterPro" id="IPR005322">
    <property type="entry name" value="Peptidase_C69"/>
</dbReference>
<dbReference type="Pfam" id="PF03417">
    <property type="entry name" value="AAT"/>
    <property type="match status" value="1"/>
</dbReference>
<feature type="region of interest" description="Disordered" evidence="1">
    <location>
        <begin position="196"/>
        <end position="217"/>
    </location>
</feature>
<accession>A0A3P3XJI9</accession>
<reference evidence="3" key="1">
    <citation type="submission" date="2017-02" db="EMBL/GenBank/DDBJ databases">
        <authorList>
            <person name="Regsiter A."/>
            <person name="William W."/>
        </authorList>
    </citation>
    <scope>NUCLEOTIDE SEQUENCE</scope>
    <source>
        <strain evidence="3">Bib</strain>
    </source>
</reference>
<organism evidence="3">
    <name type="scientific">uncultured spirochete</name>
    <dbReference type="NCBI Taxonomy" id="156406"/>
    <lineage>
        <taxon>Bacteria</taxon>
        <taxon>Pseudomonadati</taxon>
        <taxon>Spirochaetota</taxon>
        <taxon>Spirochaetia</taxon>
        <taxon>Spirochaetales</taxon>
        <taxon>environmental samples</taxon>
    </lineage>
</organism>
<dbReference type="Gene3D" id="3.60.60.10">
    <property type="entry name" value="Penicillin V Acylase, Chain A"/>
    <property type="match status" value="1"/>
</dbReference>
<dbReference type="PANTHER" id="PTHR12994:SF17">
    <property type="entry name" value="LD30995P"/>
    <property type="match status" value="1"/>
</dbReference>
<name>A0A3P3XJI9_9SPIR</name>
<dbReference type="GO" id="GO:0016805">
    <property type="term" value="F:dipeptidase activity"/>
    <property type="evidence" value="ECO:0007669"/>
    <property type="project" value="InterPro"/>
</dbReference>
<dbReference type="GO" id="GO:0006508">
    <property type="term" value="P:proteolysis"/>
    <property type="evidence" value="ECO:0007669"/>
    <property type="project" value="InterPro"/>
</dbReference>
<evidence type="ECO:0000259" key="2">
    <source>
        <dbReference type="Pfam" id="PF03417"/>
    </source>
</evidence>
<sequence length="440" mass="48821">MCDTVILMDNSGKPAFFGKNSDRHPEEPQALLYISERAPSTVMLREGVEYQDKGFALLLSKPSWMAGGEMGVNSQGLSIGNEAVFSRFKPDEHGILGMDILRAALSACASAKEALDFITSFIEKYGQGGNGAYKGKLIYNNSFLAADPQEAYIIETAGKRWAWRSAMVADAISNAYCIEDDYKRLDMQTRKEIAPVNKRAACSDESDPGRKGKRNSWKAHVEDRKYLFFTKGEQRRSSSLGGLMRIAAERASSAQTEAQNEAQSEPKAQLEKIFSLLRSHEGATKPGPFLSRMKNLCVHPGLFPQSATTASMVVEYLPGGALVWHTDSSYPCISLYKPVLLKDGRFYSLWKPLCAENKAEERYASWNSHRQWAVKSGHLQLSAKEDFALSRDAAQASIIRIAQQAFDSVSREKGSPERISSVYANEVAAIVGEWEKRWGN</sequence>
<dbReference type="AlphaFoldDB" id="A0A3P3XJI9"/>
<feature type="domain" description="Peptidase C45 hydrolase" evidence="2">
    <location>
        <begin position="13"/>
        <end position="120"/>
    </location>
</feature>
<protein>
    <recommendedName>
        <fullName evidence="2">Peptidase C45 hydrolase domain-containing protein</fullName>
    </recommendedName>
</protein>
<dbReference type="InterPro" id="IPR005079">
    <property type="entry name" value="Peptidase_C45_hydrolase"/>
</dbReference>
<dbReference type="EMBL" id="FWDM01000022">
    <property type="protein sequence ID" value="SLM13629.1"/>
    <property type="molecule type" value="Genomic_DNA"/>
</dbReference>